<protein>
    <submittedName>
        <fullName evidence="2">Uncharacterized protein</fullName>
    </submittedName>
</protein>
<dbReference type="EMBL" id="VTOW01000003">
    <property type="protein sequence ID" value="NKE72537.1"/>
    <property type="molecule type" value="Genomic_DNA"/>
</dbReference>
<comment type="caution">
    <text evidence="2">The sequence shown here is derived from an EMBL/GenBank/DDBJ whole genome shotgun (WGS) entry which is preliminary data.</text>
</comment>
<dbReference type="RefSeq" id="WP_168062279.1">
    <property type="nucleotide sequence ID" value="NZ_VTOW01000003.1"/>
</dbReference>
<name>A0A7X6DSE5_9BACT</name>
<feature type="compositionally biased region" description="Basic and acidic residues" evidence="1">
    <location>
        <begin position="85"/>
        <end position="96"/>
    </location>
</feature>
<evidence type="ECO:0000313" key="3">
    <source>
        <dbReference type="Proteomes" id="UP000534783"/>
    </source>
</evidence>
<evidence type="ECO:0000256" key="1">
    <source>
        <dbReference type="SAM" id="MobiDB-lite"/>
    </source>
</evidence>
<dbReference type="Proteomes" id="UP000534783">
    <property type="component" value="Unassembled WGS sequence"/>
</dbReference>
<organism evidence="2 3">
    <name type="scientific">Candidatus Manganitrophus noduliformans</name>
    <dbReference type="NCBI Taxonomy" id="2606439"/>
    <lineage>
        <taxon>Bacteria</taxon>
        <taxon>Pseudomonadati</taxon>
        <taxon>Nitrospirota</taxon>
        <taxon>Nitrospiria</taxon>
        <taxon>Candidatus Troglogloeales</taxon>
        <taxon>Candidatus Manganitrophaceae</taxon>
        <taxon>Candidatus Manganitrophus</taxon>
    </lineage>
</organism>
<reference evidence="2 3" key="1">
    <citation type="journal article" date="2020" name="Nature">
        <title>Bacterial chemolithoautotrophy via manganese oxidation.</title>
        <authorList>
            <person name="Yu H."/>
            <person name="Leadbetter J.R."/>
        </authorList>
    </citation>
    <scope>NUCLEOTIDE SEQUENCE [LARGE SCALE GENOMIC DNA]</scope>
    <source>
        <strain evidence="2 3">Mn-1</strain>
    </source>
</reference>
<keyword evidence="3" id="KW-1185">Reference proteome</keyword>
<proteinExistence type="predicted"/>
<accession>A0A7X6DSE5</accession>
<dbReference type="AlphaFoldDB" id="A0A7X6DSE5"/>
<sequence>MLSGINTDIQFKGEVYHVQTEDGGTNNPIITTLLFKGGAIFSSKKTNYAEILQSPSYQEVVKELMKEQHKSMVRDLTAGKFQTPARKEFRDDRTAPDVKAPSPAPVPPQKVSQKKSLDDLILDYLSEKEKDAD</sequence>
<evidence type="ECO:0000313" key="2">
    <source>
        <dbReference type="EMBL" id="NKE72537.1"/>
    </source>
</evidence>
<gene>
    <name evidence="2" type="ORF">MNODULE_17435</name>
</gene>
<feature type="region of interest" description="Disordered" evidence="1">
    <location>
        <begin position="76"/>
        <end position="115"/>
    </location>
</feature>